<evidence type="ECO:0000313" key="3">
    <source>
        <dbReference type="Proteomes" id="UP000237144"/>
    </source>
</evidence>
<comment type="caution">
    <text evidence="2">The sequence shown here is derived from an EMBL/GenBank/DDBJ whole genome shotgun (WGS) entry which is preliminary data.</text>
</comment>
<dbReference type="EMBL" id="PJQD01000038">
    <property type="protein sequence ID" value="POY73362.1"/>
    <property type="molecule type" value="Genomic_DNA"/>
</dbReference>
<reference evidence="2 3" key="1">
    <citation type="journal article" date="2018" name="Front. Microbiol.">
        <title>Prospects for Fungal Bioremediation of Acidic Radioactive Waste Sites: Characterization and Genome Sequence of Rhodotorula taiwanensis MD1149.</title>
        <authorList>
            <person name="Tkavc R."/>
            <person name="Matrosova V.Y."/>
            <person name="Grichenko O.E."/>
            <person name="Gostincar C."/>
            <person name="Volpe R.P."/>
            <person name="Klimenkova P."/>
            <person name="Gaidamakova E.K."/>
            <person name="Zhou C.E."/>
            <person name="Stewart B.J."/>
            <person name="Lyman M.G."/>
            <person name="Malfatti S.A."/>
            <person name="Rubinfeld B."/>
            <person name="Courtot M."/>
            <person name="Singh J."/>
            <person name="Dalgard C.L."/>
            <person name="Hamilton T."/>
            <person name="Frey K.G."/>
            <person name="Gunde-Cimerman N."/>
            <person name="Dugan L."/>
            <person name="Daly M.J."/>
        </authorList>
    </citation>
    <scope>NUCLEOTIDE SEQUENCE [LARGE SCALE GENOMIC DNA]</scope>
    <source>
        <strain evidence="2 3">MD1149</strain>
    </source>
</reference>
<feature type="region of interest" description="Disordered" evidence="1">
    <location>
        <begin position="440"/>
        <end position="504"/>
    </location>
</feature>
<dbReference type="AlphaFoldDB" id="A0A2S5B9B4"/>
<sequence length="717" mass="76531">MSTAPRPRQRSSASQWPQLSLLTIYADRPILDAEQRHARLDDAEVEAARVLYFDAPLEPEELDPPRRNRIMGTITGVQGFTRCTGSAFNSSSDGLTVQLPRPTRRERSASTSTSEDVTPAAEAKFDVRDDGLIAALRQSHRRFRLLHGNFSRILAADGKEELVSKLQQHWREWRTHFDLGATGSLEQIVDGELETLFLCSASSIAIPHSALLTPATRAQLQPLVTQFAASNSSALPVLLHGREVLALPKLPPIRETAPTELGRPLPPYLDEDELVDLVRYLAELVPEATILAVAAEPAATSASQTNSSVDAVTNAWSSSLSTLANGTSFLSPRPLNLSLSSLPGVSTSGGVDQGSADAGPKNLRAGFAALRRQEKAALASTAAPASMASNAEGKDAAGPASAGTLPQSESTLKASSWSLRKMGWSTLGFGGTSPAAEAKAAAEASARSAGPSSASGALPLPDNSLEQTQGDAREERDASSASDATPTETEPTREDDQPSTPGIELAPAVDASELAEAIGTTPEQQEKRLEIVAVRAEQPPQETSHSDSLDAGEYRKVLDIFVGGTTGARCQLRRYSRGYLTLGLLVLPSTDEAAMAWLDSRATRLLEAVETMTELVKLPEAVYPHRHIVKTGPAFSSFVGASVTSEAPVVVESLTRLASTQWAIHRRQSRPADPSLAVAQPVEVYAVTPSKTARGREFSLVDAADELRQLERAYERV</sequence>
<protein>
    <recommendedName>
        <fullName evidence="4">CCZ1/INTU/HSP4 first Longin domain-containing protein</fullName>
    </recommendedName>
</protein>
<dbReference type="STRING" id="741276.A0A2S5B9B4"/>
<organism evidence="2 3">
    <name type="scientific">Rhodotorula taiwanensis</name>
    <dbReference type="NCBI Taxonomy" id="741276"/>
    <lineage>
        <taxon>Eukaryota</taxon>
        <taxon>Fungi</taxon>
        <taxon>Dikarya</taxon>
        <taxon>Basidiomycota</taxon>
        <taxon>Pucciniomycotina</taxon>
        <taxon>Microbotryomycetes</taxon>
        <taxon>Sporidiobolales</taxon>
        <taxon>Sporidiobolaceae</taxon>
        <taxon>Rhodotorula</taxon>
    </lineage>
</organism>
<evidence type="ECO:0000313" key="2">
    <source>
        <dbReference type="EMBL" id="POY73362.1"/>
    </source>
</evidence>
<keyword evidence="3" id="KW-1185">Reference proteome</keyword>
<evidence type="ECO:0000256" key="1">
    <source>
        <dbReference type="SAM" id="MobiDB-lite"/>
    </source>
</evidence>
<accession>A0A2S5B9B4</accession>
<evidence type="ECO:0008006" key="4">
    <source>
        <dbReference type="Google" id="ProtNLM"/>
    </source>
</evidence>
<feature type="region of interest" description="Disordered" evidence="1">
    <location>
        <begin position="91"/>
        <end position="119"/>
    </location>
</feature>
<proteinExistence type="predicted"/>
<name>A0A2S5B9B4_9BASI</name>
<feature type="region of interest" description="Disordered" evidence="1">
    <location>
        <begin position="381"/>
        <end position="409"/>
    </location>
</feature>
<gene>
    <name evidence="2" type="ORF">BMF94_3699</name>
</gene>
<feature type="compositionally biased region" description="Low complexity" evidence="1">
    <location>
        <begin position="440"/>
        <end position="457"/>
    </location>
</feature>
<dbReference type="Proteomes" id="UP000237144">
    <property type="component" value="Unassembled WGS sequence"/>
</dbReference>
<feature type="compositionally biased region" description="Low complexity" evidence="1">
    <location>
        <begin position="381"/>
        <end position="391"/>
    </location>
</feature>
<dbReference type="OrthoDB" id="240546at2759"/>